<reference evidence="4" key="1">
    <citation type="submission" date="2021-01" db="EMBL/GenBank/DDBJ databases">
        <authorList>
            <person name="Corre E."/>
            <person name="Pelletier E."/>
            <person name="Niang G."/>
            <person name="Scheremetjew M."/>
            <person name="Finn R."/>
            <person name="Kale V."/>
            <person name="Holt S."/>
            <person name="Cochrane G."/>
            <person name="Meng A."/>
            <person name="Brown T."/>
            <person name="Cohen L."/>
        </authorList>
    </citation>
    <scope>NUCLEOTIDE SEQUENCE</scope>
    <source>
        <strain evidence="4">CCMP 2712</strain>
    </source>
</reference>
<evidence type="ECO:0000256" key="1">
    <source>
        <dbReference type="SAM" id="Coils"/>
    </source>
</evidence>
<dbReference type="CDD" id="cd00014">
    <property type="entry name" value="CH_SF"/>
    <property type="match status" value="1"/>
</dbReference>
<dbReference type="SUPFAM" id="SSF47576">
    <property type="entry name" value="Calponin-homology domain, CH-domain"/>
    <property type="match status" value="1"/>
</dbReference>
<dbReference type="SUPFAM" id="SSF140612">
    <property type="entry name" value="EB1 dimerisation domain-like"/>
    <property type="match status" value="1"/>
</dbReference>
<feature type="coiled-coil region" evidence="1">
    <location>
        <begin position="368"/>
        <end position="395"/>
    </location>
</feature>
<protein>
    <recommendedName>
        <fullName evidence="3">Calponin-homology (CH) domain-containing protein</fullName>
    </recommendedName>
</protein>
<evidence type="ECO:0000313" key="4">
    <source>
        <dbReference type="EMBL" id="CAE2342140.1"/>
    </source>
</evidence>
<dbReference type="AlphaFoldDB" id="A0A7S4PQK9"/>
<dbReference type="InterPro" id="IPR036133">
    <property type="entry name" value="EB1_C_sf"/>
</dbReference>
<gene>
    <name evidence="4" type="ORF">GTHE00462_LOCUS40136</name>
</gene>
<sequence>MKRSLGRWELLGWLNDFLSLDYSKVEDCADGIAYCQIFDAIYPGKVPLHKLNFQAKTQDEKLKNLRILEKATRESGVLRPVQVEKIASGSFPENLAFLQYCHGLVQKNCPGAHLQYNAYRRRMEALEKGGHRAETRAHPMYKEYREKGWRGLGGGIDASTSGSTDAMPERLYSSSLQHSTKRDDLAPLDFMQEAQRFSPDGQDHRPIRQRQKTSSKSRSVAGGLQGEDWLSGKNLVASTQRGHETGVRHSSFRPPPEKHANEILFTSSGRLLRELQPQRYSGLVESESDEDSQDRHGEMEIKASSPLIFDDPDIDDLLQHQVDPRTSESARMKSHQDVSQREDHFMQEKIEKLLSMMQQDLTSRLMSQAAKREKIRQLQEERDFYLDKLERISRLCQQFPRSIGLSQLTCHVFTKSNPAPGASCHEF</sequence>
<dbReference type="EMBL" id="HBKN01051462">
    <property type="protein sequence ID" value="CAE2342140.1"/>
    <property type="molecule type" value="Transcribed_RNA"/>
</dbReference>
<evidence type="ECO:0000256" key="2">
    <source>
        <dbReference type="SAM" id="MobiDB-lite"/>
    </source>
</evidence>
<dbReference type="InterPro" id="IPR001715">
    <property type="entry name" value="CH_dom"/>
</dbReference>
<name>A0A7S4PQK9_GUITH</name>
<proteinExistence type="predicted"/>
<accession>A0A7S4PQK9</accession>
<dbReference type="Pfam" id="PF00307">
    <property type="entry name" value="CH"/>
    <property type="match status" value="1"/>
</dbReference>
<dbReference type="InterPro" id="IPR027328">
    <property type="entry name" value="MAPRE"/>
</dbReference>
<feature type="region of interest" description="Disordered" evidence="2">
    <location>
        <begin position="239"/>
        <end position="259"/>
    </location>
</feature>
<feature type="region of interest" description="Disordered" evidence="2">
    <location>
        <begin position="196"/>
        <end position="227"/>
    </location>
</feature>
<dbReference type="InterPro" id="IPR036872">
    <property type="entry name" value="CH_dom_sf"/>
</dbReference>
<feature type="domain" description="Calponin-homology (CH)" evidence="3">
    <location>
        <begin position="4"/>
        <end position="106"/>
    </location>
</feature>
<organism evidence="4">
    <name type="scientific">Guillardia theta</name>
    <name type="common">Cryptophyte</name>
    <name type="synonym">Cryptomonas phi</name>
    <dbReference type="NCBI Taxonomy" id="55529"/>
    <lineage>
        <taxon>Eukaryota</taxon>
        <taxon>Cryptophyceae</taxon>
        <taxon>Pyrenomonadales</taxon>
        <taxon>Geminigeraceae</taxon>
        <taxon>Guillardia</taxon>
    </lineage>
</organism>
<dbReference type="Gene3D" id="1.10.418.10">
    <property type="entry name" value="Calponin-like domain"/>
    <property type="match status" value="1"/>
</dbReference>
<dbReference type="PANTHER" id="PTHR10623">
    <property type="entry name" value="MICROTUBULE-ASSOCIATED PROTEIN RP/EB FAMILY MEMBER"/>
    <property type="match status" value="1"/>
</dbReference>
<evidence type="ECO:0000259" key="3">
    <source>
        <dbReference type="PROSITE" id="PS50021"/>
    </source>
</evidence>
<dbReference type="GO" id="GO:0008017">
    <property type="term" value="F:microtubule binding"/>
    <property type="evidence" value="ECO:0007669"/>
    <property type="project" value="InterPro"/>
</dbReference>
<dbReference type="PROSITE" id="PS50021">
    <property type="entry name" value="CH"/>
    <property type="match status" value="1"/>
</dbReference>
<keyword evidence="1" id="KW-0175">Coiled coil</keyword>